<organism evidence="4 5">
    <name type="scientific">Thalassovita mangrovi</name>
    <dbReference type="NCBI Taxonomy" id="2692236"/>
    <lineage>
        <taxon>Bacteria</taxon>
        <taxon>Pseudomonadati</taxon>
        <taxon>Pseudomonadota</taxon>
        <taxon>Alphaproteobacteria</taxon>
        <taxon>Rhodobacterales</taxon>
        <taxon>Roseobacteraceae</taxon>
        <taxon>Thalassovita</taxon>
    </lineage>
</organism>
<feature type="chain" id="PRO_5026784284" evidence="2">
    <location>
        <begin position="30"/>
        <end position="475"/>
    </location>
</feature>
<evidence type="ECO:0000313" key="4">
    <source>
        <dbReference type="EMBL" id="MYM54862.1"/>
    </source>
</evidence>
<evidence type="ECO:0000256" key="1">
    <source>
        <dbReference type="RuleBase" id="RU004003"/>
    </source>
</evidence>
<dbReference type="AlphaFoldDB" id="A0A6L8LMI7"/>
<comment type="caution">
    <text evidence="4">The sequence shown here is derived from an EMBL/GenBank/DDBJ whole genome shotgun (WGS) entry which is preliminary data.</text>
</comment>
<dbReference type="RefSeq" id="WP_160972527.1">
    <property type="nucleotide sequence ID" value="NZ_WWEN01000002.1"/>
</dbReference>
<comment type="similarity">
    <text evidence="1">Belongs to the bacterial secretin family.</text>
</comment>
<evidence type="ECO:0000256" key="2">
    <source>
        <dbReference type="SAM" id="SignalP"/>
    </source>
</evidence>
<sequence length="475" mass="50285">MTNGRIFKAALVGLSLAICGVTAPDTVLAQELRVVKNGTSSRLSVPMNRAVVVESETPFAELSIANPAIADISSLSDRSIYVLGKAPGTTTLTLLNAQGQLITNVDVVVAADVAEFKERLRQILPGEKIEVRTANDGIVLSGTVSSAMKLQRALDLAERYAPERVSNLMTVGGVQQVLLKVRFAEMERNVSKSLSSSLSFNGNSGGTTLNGGTNTTNTSGGVTTALGGSIPGVNENNGAMLFGFGVGSVEVGVLLEALESKGVVRTLAEPNLTALSGQEAKFLAGGEYPVPVSQENGMISVEFKSFGVELNFVPRVVDGDLINLELRAAVSAIDPSNGYSTDAFTIDAFRRRETSTTVEMRDGESFAIAGLLQDEFIDVNGQVPWLGDIPVLGALFRSAEYQRSQSELVIIVSAHLVTPTRGEALALPTDRIMPPSEKDLFLHGRVARDNSRKLKGAAGEVANQDFSGSYGYVME</sequence>
<evidence type="ECO:0000313" key="5">
    <source>
        <dbReference type="Proteomes" id="UP000479043"/>
    </source>
</evidence>
<name>A0A6L8LMI7_9RHOB</name>
<feature type="domain" description="BON" evidence="3">
    <location>
        <begin position="105"/>
        <end position="185"/>
    </location>
</feature>
<dbReference type="Pfam" id="PF04972">
    <property type="entry name" value="BON"/>
    <property type="match status" value="1"/>
</dbReference>
<dbReference type="InterPro" id="IPR050810">
    <property type="entry name" value="Bact_Secretion_Sys_Channel"/>
</dbReference>
<dbReference type="PROSITE" id="PS50914">
    <property type="entry name" value="BON"/>
    <property type="match status" value="1"/>
</dbReference>
<dbReference type="GO" id="GO:0009306">
    <property type="term" value="P:protein secretion"/>
    <property type="evidence" value="ECO:0007669"/>
    <property type="project" value="InterPro"/>
</dbReference>
<feature type="signal peptide" evidence="2">
    <location>
        <begin position="1"/>
        <end position="29"/>
    </location>
</feature>
<protein>
    <submittedName>
        <fullName evidence="4">BON domain-containing protein</fullName>
    </submittedName>
</protein>
<dbReference type="InterPro" id="IPR004846">
    <property type="entry name" value="T2SS/T3SS_dom"/>
</dbReference>
<keyword evidence="5" id="KW-1185">Reference proteome</keyword>
<dbReference type="Proteomes" id="UP000479043">
    <property type="component" value="Unassembled WGS sequence"/>
</dbReference>
<proteinExistence type="inferred from homology"/>
<dbReference type="Pfam" id="PF00263">
    <property type="entry name" value="Secretin"/>
    <property type="match status" value="1"/>
</dbReference>
<reference evidence="4 5" key="1">
    <citation type="submission" date="2020-01" db="EMBL/GenBank/DDBJ databases">
        <authorList>
            <person name="Chen S."/>
        </authorList>
    </citation>
    <scope>NUCLEOTIDE SEQUENCE [LARGE SCALE GENOMIC DNA]</scope>
    <source>
        <strain evidence="4 5">GS-10</strain>
    </source>
</reference>
<dbReference type="PANTHER" id="PTHR30332">
    <property type="entry name" value="PROBABLE GENERAL SECRETION PATHWAY PROTEIN D"/>
    <property type="match status" value="1"/>
</dbReference>
<accession>A0A6L8LMI7</accession>
<gene>
    <name evidence="4" type="ORF">GR167_06080</name>
</gene>
<dbReference type="EMBL" id="WWEN01000002">
    <property type="protein sequence ID" value="MYM54862.1"/>
    <property type="molecule type" value="Genomic_DNA"/>
</dbReference>
<dbReference type="GO" id="GO:0015627">
    <property type="term" value="C:type II protein secretion system complex"/>
    <property type="evidence" value="ECO:0007669"/>
    <property type="project" value="TreeGrafter"/>
</dbReference>
<dbReference type="InterPro" id="IPR001775">
    <property type="entry name" value="GspD/PilQ"/>
</dbReference>
<evidence type="ECO:0000259" key="3">
    <source>
        <dbReference type="PROSITE" id="PS50914"/>
    </source>
</evidence>
<keyword evidence="2" id="KW-0732">Signal</keyword>
<dbReference type="InterPro" id="IPR007055">
    <property type="entry name" value="BON_dom"/>
</dbReference>
<dbReference type="InterPro" id="IPR032789">
    <property type="entry name" value="T2SS-T3SS_pil_N"/>
</dbReference>
<dbReference type="PRINTS" id="PR00811">
    <property type="entry name" value="BCTERIALGSPD"/>
</dbReference>
<dbReference type="PANTHER" id="PTHR30332:SF17">
    <property type="entry name" value="TYPE IV PILIATION SYSTEM PROTEIN DR_0774-RELATED"/>
    <property type="match status" value="1"/>
</dbReference>
<dbReference type="Pfam" id="PF13629">
    <property type="entry name" value="T2SS-T3SS_pil_N"/>
    <property type="match status" value="1"/>
</dbReference>